<evidence type="ECO:0000313" key="1">
    <source>
        <dbReference type="EMBL" id="MCW6037454.1"/>
    </source>
</evidence>
<gene>
    <name evidence="1" type="ORF">K4A83_14400</name>
</gene>
<keyword evidence="2" id="KW-1185">Reference proteome</keyword>
<comment type="caution">
    <text evidence="1">The sequence shown here is derived from an EMBL/GenBank/DDBJ whole genome shotgun (WGS) entry which is preliminary data.</text>
</comment>
<organism evidence="1 2">
    <name type="scientific">Spirulina subsalsa FACHB-351</name>
    <dbReference type="NCBI Taxonomy" id="234711"/>
    <lineage>
        <taxon>Bacteria</taxon>
        <taxon>Bacillati</taxon>
        <taxon>Cyanobacteriota</taxon>
        <taxon>Cyanophyceae</taxon>
        <taxon>Spirulinales</taxon>
        <taxon>Spirulinaceae</taxon>
        <taxon>Spirulina</taxon>
    </lineage>
</organism>
<dbReference type="EMBL" id="JAIHOM010000072">
    <property type="protein sequence ID" value="MCW6037454.1"/>
    <property type="molecule type" value="Genomic_DNA"/>
</dbReference>
<name>A0ABT3L7H4_9CYAN</name>
<sequence length="142" mass="16398">MAGIDDFDEDDWRELLAELRLVVVSFGFIEWDASMTAALEEEEEVERDSAHWQVIRYAKSFSMFLTVRSAENLKRMRDEFAELVRTERAQPVTDAIVLKPDGEEGVSVLDGPRSDDLIAELKRFVDALREDTGYFDDPEFEE</sequence>
<protein>
    <submittedName>
        <fullName evidence="1">Uncharacterized protein</fullName>
    </submittedName>
</protein>
<evidence type="ECO:0000313" key="2">
    <source>
        <dbReference type="Proteomes" id="UP001526426"/>
    </source>
</evidence>
<proteinExistence type="predicted"/>
<accession>A0ABT3L7H4</accession>
<dbReference type="Proteomes" id="UP001526426">
    <property type="component" value="Unassembled WGS sequence"/>
</dbReference>
<reference evidence="1 2" key="1">
    <citation type="submission" date="2021-08" db="EMBL/GenBank/DDBJ databases">
        <title>Draft genome sequence of Spirulina subsalsa with high tolerance to salinity and hype-accumulation of phycocyanin.</title>
        <authorList>
            <person name="Pei H."/>
            <person name="Jiang L."/>
        </authorList>
    </citation>
    <scope>NUCLEOTIDE SEQUENCE [LARGE SCALE GENOMIC DNA]</scope>
    <source>
        <strain evidence="1 2">FACHB-351</strain>
    </source>
</reference>